<evidence type="ECO:0000256" key="4">
    <source>
        <dbReference type="ARBA" id="ARBA00022759"/>
    </source>
</evidence>
<gene>
    <name evidence="9" type="ORF">SCF082_LOCUS19737</name>
</gene>
<dbReference type="InterPro" id="IPR001584">
    <property type="entry name" value="Integrase_cat-core"/>
</dbReference>
<feature type="region of interest" description="Disordered" evidence="7">
    <location>
        <begin position="564"/>
        <end position="626"/>
    </location>
</feature>
<accession>A0ABP0KXN4</accession>
<comment type="caution">
    <text evidence="9">The sequence shown here is derived from an EMBL/GenBank/DDBJ whole genome shotgun (WGS) entry which is preliminary data.</text>
</comment>
<evidence type="ECO:0000313" key="10">
    <source>
        <dbReference type="Proteomes" id="UP001642464"/>
    </source>
</evidence>
<dbReference type="InterPro" id="IPR001969">
    <property type="entry name" value="Aspartic_peptidase_AS"/>
</dbReference>
<evidence type="ECO:0000256" key="1">
    <source>
        <dbReference type="ARBA" id="ARBA00022679"/>
    </source>
</evidence>
<dbReference type="SUPFAM" id="SSF53098">
    <property type="entry name" value="Ribonuclease H-like"/>
    <property type="match status" value="1"/>
</dbReference>
<evidence type="ECO:0000256" key="5">
    <source>
        <dbReference type="ARBA" id="ARBA00022801"/>
    </source>
</evidence>
<evidence type="ECO:0000256" key="6">
    <source>
        <dbReference type="ARBA" id="ARBA00022918"/>
    </source>
</evidence>
<evidence type="ECO:0000256" key="2">
    <source>
        <dbReference type="ARBA" id="ARBA00022695"/>
    </source>
</evidence>
<sequence length="750" mass="85754">MAAVSAGTTCYGMLDSGATCSAGPEQSIKRLAQAVLTKDSAAQIKVDGQNRPRFRYGSGKWGRAQYHLEIKSSTSARTFQAFALPDPEEITQPWFQDHMLVPVLVGMDFMKGNGMIVDFSDGLAVCAALDEDEPVQLPRNGKSHYMIDLVHFITGGKTNYVGSPTVQATEIKDMDWDRTVRSSLEYVPKIGAPANSSLVNPGNVKKVIAEERMKTLLAEYQKSWDSAKSKVNKAKEEPDYLQYLNEDEKMRLMDLVHQRDQQQAQQAPLPNDMDPENMDPNYEAAMNLIHMLNEDFKKNLAELVYDGKKPYVWEMFCSPNSTITHRCEREGLNGVRIGLSTGFDLYKDQTYEDLKTVFKKQKPKKIWVSPMCTYFCDWVDLNYWYRFQQILFQVMIHYDLLKNWLMILMENNLMLPFKVTEPLFVYQHGEVKVENSEMCIKAITMRWLLDKPRPKVLCPDNAKSLTSQQFVDFFGSVGIQVIHPPDREPWAHGVAENATNLVKTTASKLQFSMPDQDPALTLASATSAINNTEFNKGFTSFQWAFGRQASAGGGELRRQLMSPLDRNETEPAKLLNQRQLAEDRARKQPWSSPSPRTAPSAYTDVTGEEPKQEETLEPYLPKQPNEETYLPKEIDCGYVMEFELNFTSNRQRKMFMRNPQAYLVKKVSGAEVCYRKLNAEDRKLFDNAKASEVSSFIRSEAVRRCLSVSEQNKAKDSQRILKARWVLVWKPEINKAYKWGTVKTQEYRHT</sequence>
<keyword evidence="1" id="KW-0808">Transferase</keyword>
<dbReference type="PROSITE" id="PS00141">
    <property type="entry name" value="ASP_PROTEASE"/>
    <property type="match status" value="1"/>
</dbReference>
<evidence type="ECO:0000313" key="9">
    <source>
        <dbReference type="EMBL" id="CAK9031677.1"/>
    </source>
</evidence>
<evidence type="ECO:0000256" key="7">
    <source>
        <dbReference type="SAM" id="MobiDB-lite"/>
    </source>
</evidence>
<keyword evidence="2" id="KW-0548">Nucleotidyltransferase</keyword>
<organism evidence="9 10">
    <name type="scientific">Durusdinium trenchii</name>
    <dbReference type="NCBI Taxonomy" id="1381693"/>
    <lineage>
        <taxon>Eukaryota</taxon>
        <taxon>Sar</taxon>
        <taxon>Alveolata</taxon>
        <taxon>Dinophyceae</taxon>
        <taxon>Suessiales</taxon>
        <taxon>Symbiodiniaceae</taxon>
        <taxon>Durusdinium</taxon>
    </lineage>
</organism>
<feature type="domain" description="Integrase catalytic" evidence="8">
    <location>
        <begin position="366"/>
        <end position="571"/>
    </location>
</feature>
<dbReference type="EMBL" id="CAXAMM010013559">
    <property type="protein sequence ID" value="CAK9031677.1"/>
    <property type="molecule type" value="Genomic_DNA"/>
</dbReference>
<keyword evidence="4" id="KW-0255">Endonuclease</keyword>
<name>A0ABP0KXN4_9DINO</name>
<reference evidence="9 10" key="1">
    <citation type="submission" date="2024-02" db="EMBL/GenBank/DDBJ databases">
        <authorList>
            <person name="Chen Y."/>
            <person name="Shah S."/>
            <person name="Dougan E. K."/>
            <person name="Thang M."/>
            <person name="Chan C."/>
        </authorList>
    </citation>
    <scope>NUCLEOTIDE SEQUENCE [LARGE SCALE GENOMIC DNA]</scope>
</reference>
<keyword evidence="6" id="KW-0695">RNA-directed DNA polymerase</keyword>
<keyword evidence="10" id="KW-1185">Reference proteome</keyword>
<evidence type="ECO:0000256" key="3">
    <source>
        <dbReference type="ARBA" id="ARBA00022722"/>
    </source>
</evidence>
<protein>
    <submittedName>
        <fullName evidence="9">Integrase catalytic domain-containing protein</fullName>
    </submittedName>
</protein>
<keyword evidence="5" id="KW-0378">Hydrolase</keyword>
<evidence type="ECO:0000259" key="8">
    <source>
        <dbReference type="PROSITE" id="PS50994"/>
    </source>
</evidence>
<dbReference type="Gene3D" id="3.30.420.10">
    <property type="entry name" value="Ribonuclease H-like superfamily/Ribonuclease H"/>
    <property type="match status" value="1"/>
</dbReference>
<dbReference type="InterPro" id="IPR012337">
    <property type="entry name" value="RNaseH-like_sf"/>
</dbReference>
<dbReference type="Proteomes" id="UP001642464">
    <property type="component" value="Unassembled WGS sequence"/>
</dbReference>
<proteinExistence type="predicted"/>
<dbReference type="InterPro" id="IPR036397">
    <property type="entry name" value="RNaseH_sf"/>
</dbReference>
<keyword evidence="3" id="KW-0540">Nuclease</keyword>
<dbReference type="PROSITE" id="PS50994">
    <property type="entry name" value="INTEGRASE"/>
    <property type="match status" value="1"/>
</dbReference>
<feature type="non-terminal residue" evidence="9">
    <location>
        <position position="750"/>
    </location>
</feature>